<evidence type="ECO:0000256" key="5">
    <source>
        <dbReference type="SAM" id="Phobius"/>
    </source>
</evidence>
<evidence type="ECO:0008006" key="11">
    <source>
        <dbReference type="Google" id="ProtNLM"/>
    </source>
</evidence>
<feature type="transmembrane region" description="Helical" evidence="5">
    <location>
        <begin position="349"/>
        <end position="371"/>
    </location>
</feature>
<reference evidence="9" key="2">
    <citation type="journal article" date="2022" name="Hortic Res">
        <title>The genome of Dioscorea zingiberensis sheds light on the biosynthesis, origin and evolution of the medicinally important diosgenin saponins.</title>
        <authorList>
            <person name="Li Y."/>
            <person name="Tan C."/>
            <person name="Li Z."/>
            <person name="Guo J."/>
            <person name="Li S."/>
            <person name="Chen X."/>
            <person name="Wang C."/>
            <person name="Dai X."/>
            <person name="Yang H."/>
            <person name="Song W."/>
            <person name="Hou L."/>
            <person name="Xu J."/>
            <person name="Tong Z."/>
            <person name="Xu A."/>
            <person name="Yuan X."/>
            <person name="Wang W."/>
            <person name="Yang Q."/>
            <person name="Chen L."/>
            <person name="Sun Z."/>
            <person name="Wang K."/>
            <person name="Pan B."/>
            <person name="Chen J."/>
            <person name="Bao Y."/>
            <person name="Liu F."/>
            <person name="Qi X."/>
            <person name="Gang D.R."/>
            <person name="Wen J."/>
            <person name="Li J."/>
        </authorList>
    </citation>
    <scope>NUCLEOTIDE SEQUENCE</scope>
    <source>
        <strain evidence="9">Dzin_1.0</strain>
    </source>
</reference>
<feature type="transmembrane region" description="Helical" evidence="5">
    <location>
        <begin position="325"/>
        <end position="343"/>
    </location>
</feature>
<dbReference type="InterPro" id="IPR056555">
    <property type="entry name" value="NFD4_C"/>
</dbReference>
<dbReference type="AlphaFoldDB" id="A0A9D5H8D1"/>
<evidence type="ECO:0000313" key="10">
    <source>
        <dbReference type="Proteomes" id="UP001085076"/>
    </source>
</evidence>
<dbReference type="InterPro" id="IPR010658">
    <property type="entry name" value="Nodulin-like"/>
</dbReference>
<feature type="chain" id="PRO_5039459441" description="Nodulin-like domain-containing protein" evidence="6">
    <location>
        <begin position="29"/>
        <end position="543"/>
    </location>
</feature>
<feature type="domain" description="Nodulin-like" evidence="7">
    <location>
        <begin position="13"/>
        <end position="262"/>
    </location>
</feature>
<evidence type="ECO:0000256" key="6">
    <source>
        <dbReference type="SAM" id="SignalP"/>
    </source>
</evidence>
<feature type="transmembrane region" description="Helical" evidence="5">
    <location>
        <begin position="214"/>
        <end position="232"/>
    </location>
</feature>
<accession>A0A9D5H8D1</accession>
<evidence type="ECO:0000256" key="3">
    <source>
        <dbReference type="ARBA" id="ARBA00022989"/>
    </source>
</evidence>
<keyword evidence="4 5" id="KW-0472">Membrane</keyword>
<dbReference type="EMBL" id="JAGGNH010000007">
    <property type="protein sequence ID" value="KAJ0966993.1"/>
    <property type="molecule type" value="Genomic_DNA"/>
</dbReference>
<dbReference type="GO" id="GO:0016020">
    <property type="term" value="C:membrane"/>
    <property type="evidence" value="ECO:0007669"/>
    <property type="project" value="UniProtKB-SubCell"/>
</dbReference>
<evidence type="ECO:0000259" key="7">
    <source>
        <dbReference type="Pfam" id="PF06813"/>
    </source>
</evidence>
<keyword evidence="2 5" id="KW-0812">Transmembrane</keyword>
<feature type="domain" description="NFD4 C-terminal" evidence="8">
    <location>
        <begin position="311"/>
        <end position="524"/>
    </location>
</feature>
<evidence type="ECO:0000259" key="8">
    <source>
        <dbReference type="Pfam" id="PF23262"/>
    </source>
</evidence>
<name>A0A9D5H8D1_9LILI</name>
<keyword evidence="3 5" id="KW-1133">Transmembrane helix</keyword>
<dbReference type="PANTHER" id="PTHR21576:SF167">
    <property type="entry name" value="OS09G0536700 PROTEIN"/>
    <property type="match status" value="1"/>
</dbReference>
<comment type="subcellular location">
    <subcellularLocation>
        <location evidence="1">Membrane</location>
        <topology evidence="1">Multi-pass membrane protein</topology>
    </subcellularLocation>
</comment>
<protein>
    <recommendedName>
        <fullName evidence="11">Nodulin-like domain-containing protein</fullName>
    </recommendedName>
</protein>
<dbReference type="Pfam" id="PF23262">
    <property type="entry name" value="NFD4_C"/>
    <property type="match status" value="1"/>
</dbReference>
<feature type="transmembrane region" description="Helical" evidence="5">
    <location>
        <begin position="495"/>
        <end position="518"/>
    </location>
</feature>
<keyword evidence="6" id="KW-0732">Signal</keyword>
<evidence type="ECO:0000256" key="2">
    <source>
        <dbReference type="ARBA" id="ARBA00022692"/>
    </source>
</evidence>
<evidence type="ECO:0000256" key="4">
    <source>
        <dbReference type="ARBA" id="ARBA00023136"/>
    </source>
</evidence>
<reference evidence="9" key="1">
    <citation type="submission" date="2021-03" db="EMBL/GenBank/DDBJ databases">
        <authorList>
            <person name="Li Z."/>
            <person name="Yang C."/>
        </authorList>
    </citation>
    <scope>NUCLEOTIDE SEQUENCE</scope>
    <source>
        <strain evidence="9">Dzin_1.0</strain>
        <tissue evidence="9">Leaf</tissue>
    </source>
</reference>
<gene>
    <name evidence="9" type="ORF">J5N97_023910</name>
</gene>
<sequence length="543" mass="58836">MGGFIGPGTAARRWLGLVTAVWVQCISGNNYTFSNYSDSIKSLMGLTQLQLNNLSVAKDVGKAFGILAGLASDRLPTPVLLLIGSVEGLIGYGAQWLVVRQTISPPPYWQMCVYLCMGGNSSTWMNTAVLVTCIRNFRRNRGPVSGLLKGFVGLSTAIFTDLCSALFADDPAKFLFMLAVVPFAVCCAAMLFLRESPPSASPAGKEDEETETPYFNVINALAVVVAVYLLAFDSTGQHGQLLSRAFSVGLIVLLALPVAIPIYIWFQEARSRANGAPELDLEVRIEEPLLKGNGNEVITEEGEEKRRPSIGEEHTILEALRTVDFWILFMSFLCGVGTGMAVMNNMGQMGLALGYTDVSIFISMISIWGFFGRIGSGTISEYFLWKSATPRAIWNAASQILMAVGYIVMAVALPGSLYIGSIIVGICYGVRLAITVPMASELFGLKYYGLIYNIIILNIPLGSFLFSGLLAGFLYDAQATKTPSGANTCVGAHCYRLVFVIMAFACIVGFGLDVLLAFRTKTLYRKIHSNKSKSKKSLQPVKC</sequence>
<keyword evidence="10" id="KW-1185">Reference proteome</keyword>
<dbReference type="Pfam" id="PF06813">
    <property type="entry name" value="Nodulin-like"/>
    <property type="match status" value="1"/>
</dbReference>
<dbReference type="CDD" id="cd17354">
    <property type="entry name" value="MFS_Mch1p_like"/>
    <property type="match status" value="1"/>
</dbReference>
<feature type="transmembrane region" description="Helical" evidence="5">
    <location>
        <begin position="174"/>
        <end position="193"/>
    </location>
</feature>
<dbReference type="InterPro" id="IPR036259">
    <property type="entry name" value="MFS_trans_sf"/>
</dbReference>
<evidence type="ECO:0000313" key="9">
    <source>
        <dbReference type="EMBL" id="KAJ0966993.1"/>
    </source>
</evidence>
<dbReference type="PANTHER" id="PTHR21576">
    <property type="entry name" value="UNCHARACTERIZED NODULIN-LIKE PROTEIN"/>
    <property type="match status" value="1"/>
</dbReference>
<feature type="signal peptide" evidence="6">
    <location>
        <begin position="1"/>
        <end position="28"/>
    </location>
</feature>
<dbReference type="Gene3D" id="1.20.1250.20">
    <property type="entry name" value="MFS general substrate transporter like domains"/>
    <property type="match status" value="2"/>
</dbReference>
<evidence type="ECO:0000256" key="1">
    <source>
        <dbReference type="ARBA" id="ARBA00004141"/>
    </source>
</evidence>
<proteinExistence type="predicted"/>
<feature type="transmembrane region" description="Helical" evidence="5">
    <location>
        <begin position="244"/>
        <end position="266"/>
    </location>
</feature>
<feature type="transmembrane region" description="Helical" evidence="5">
    <location>
        <begin position="146"/>
        <end position="168"/>
    </location>
</feature>
<comment type="caution">
    <text evidence="9">The sequence shown here is derived from an EMBL/GenBank/DDBJ whole genome shotgun (WGS) entry which is preliminary data.</text>
</comment>
<dbReference type="Proteomes" id="UP001085076">
    <property type="component" value="Miscellaneous, Linkage group lg07"/>
</dbReference>
<feature type="transmembrane region" description="Helical" evidence="5">
    <location>
        <begin position="450"/>
        <end position="475"/>
    </location>
</feature>
<dbReference type="SUPFAM" id="SSF103473">
    <property type="entry name" value="MFS general substrate transporter"/>
    <property type="match status" value="1"/>
</dbReference>
<organism evidence="9 10">
    <name type="scientific">Dioscorea zingiberensis</name>
    <dbReference type="NCBI Taxonomy" id="325984"/>
    <lineage>
        <taxon>Eukaryota</taxon>
        <taxon>Viridiplantae</taxon>
        <taxon>Streptophyta</taxon>
        <taxon>Embryophyta</taxon>
        <taxon>Tracheophyta</taxon>
        <taxon>Spermatophyta</taxon>
        <taxon>Magnoliopsida</taxon>
        <taxon>Liliopsida</taxon>
        <taxon>Dioscoreales</taxon>
        <taxon>Dioscoreaceae</taxon>
        <taxon>Dioscorea</taxon>
    </lineage>
</organism>
<dbReference type="OrthoDB" id="410267at2759"/>